<evidence type="ECO:0000256" key="6">
    <source>
        <dbReference type="ARBA" id="ARBA00022918"/>
    </source>
</evidence>
<evidence type="ECO:0000313" key="11">
    <source>
        <dbReference type="EMBL" id="QPG56497.1"/>
    </source>
</evidence>
<dbReference type="PRINTS" id="PR00866">
    <property type="entry name" value="RNADNAPOLMS"/>
</dbReference>
<gene>
    <name evidence="11" type="ORF">FM038_002950</name>
</gene>
<dbReference type="NCBIfam" id="NF038233">
    <property type="entry name" value="retron_St85_RT"/>
    <property type="match status" value="1"/>
</dbReference>
<evidence type="ECO:0000256" key="3">
    <source>
        <dbReference type="ARBA" id="ARBA00022695"/>
    </source>
</evidence>
<dbReference type="RefSeq" id="WP_195873198.1">
    <property type="nucleotide sequence ID" value="NZ_CP045503.2"/>
</dbReference>
<evidence type="ECO:0000313" key="12">
    <source>
        <dbReference type="Proteomes" id="UP000316416"/>
    </source>
</evidence>
<proteinExistence type="inferred from homology"/>
<dbReference type="InterPro" id="IPR000477">
    <property type="entry name" value="RT_dom"/>
</dbReference>
<dbReference type="EC" id="2.7.7.49" evidence="1"/>
<keyword evidence="7" id="KW-0051">Antiviral defense</keyword>
<accession>A0ABX6V1J9</accession>
<keyword evidence="12" id="KW-1185">Reference proteome</keyword>
<evidence type="ECO:0000256" key="9">
    <source>
        <dbReference type="ARBA" id="ARBA00048173"/>
    </source>
</evidence>
<name>A0ABX6V1J9_9GAMM</name>
<feature type="domain" description="Reverse transcriptase" evidence="10">
    <location>
        <begin position="18"/>
        <end position="241"/>
    </location>
</feature>
<keyword evidence="5" id="KW-0460">Magnesium</keyword>
<comment type="similarity">
    <text evidence="8">Belongs to the bacterial reverse transcriptase family.</text>
</comment>
<keyword evidence="3" id="KW-0548">Nucleotidyltransferase</keyword>
<dbReference type="InterPro" id="IPR051083">
    <property type="entry name" value="GrpII_Intron_Splice-Mob/Def"/>
</dbReference>
<evidence type="ECO:0000256" key="2">
    <source>
        <dbReference type="ARBA" id="ARBA00022679"/>
    </source>
</evidence>
<comment type="catalytic activity">
    <reaction evidence="9">
        <text>DNA(n) + a 2'-deoxyribonucleoside 5'-triphosphate = DNA(n+1) + diphosphate</text>
        <dbReference type="Rhea" id="RHEA:22508"/>
        <dbReference type="Rhea" id="RHEA-COMP:17339"/>
        <dbReference type="Rhea" id="RHEA-COMP:17340"/>
        <dbReference type="ChEBI" id="CHEBI:33019"/>
        <dbReference type="ChEBI" id="CHEBI:61560"/>
        <dbReference type="ChEBI" id="CHEBI:173112"/>
        <dbReference type="EC" id="2.7.7.49"/>
    </reaction>
</comment>
<dbReference type="Pfam" id="PF00078">
    <property type="entry name" value="RVT_1"/>
    <property type="match status" value="1"/>
</dbReference>
<dbReference type="GO" id="GO:0003964">
    <property type="term" value="F:RNA-directed DNA polymerase activity"/>
    <property type="evidence" value="ECO:0007669"/>
    <property type="project" value="UniProtKB-KW"/>
</dbReference>
<evidence type="ECO:0000256" key="5">
    <source>
        <dbReference type="ARBA" id="ARBA00022842"/>
    </source>
</evidence>
<keyword evidence="6 11" id="KW-0695">RNA-directed DNA polymerase</keyword>
<organism evidence="11 12">
    <name type="scientific">Shewanella eurypsychrophilus</name>
    <dbReference type="NCBI Taxonomy" id="2593656"/>
    <lineage>
        <taxon>Bacteria</taxon>
        <taxon>Pseudomonadati</taxon>
        <taxon>Pseudomonadota</taxon>
        <taxon>Gammaproteobacteria</taxon>
        <taxon>Alteromonadales</taxon>
        <taxon>Shewanellaceae</taxon>
        <taxon>Shewanella</taxon>
    </lineage>
</organism>
<reference evidence="11" key="1">
    <citation type="submission" date="2021-07" db="EMBL/GenBank/DDBJ databases">
        <title>Shewanella sp. YLB-07 whole genome sequence.</title>
        <authorList>
            <person name="Yu L."/>
        </authorList>
    </citation>
    <scope>NUCLEOTIDE SEQUENCE</scope>
    <source>
        <strain evidence="11">YLB-08</strain>
    </source>
</reference>
<dbReference type="PANTHER" id="PTHR34047:SF7">
    <property type="entry name" value="RNA-DIRECTED DNA POLYMERASE"/>
    <property type="match status" value="1"/>
</dbReference>
<evidence type="ECO:0000256" key="8">
    <source>
        <dbReference type="ARBA" id="ARBA00034120"/>
    </source>
</evidence>
<dbReference type="Proteomes" id="UP000316416">
    <property type="component" value="Chromosome"/>
</dbReference>
<dbReference type="SUPFAM" id="SSF56672">
    <property type="entry name" value="DNA/RNA polymerases"/>
    <property type="match status" value="1"/>
</dbReference>
<evidence type="ECO:0000256" key="1">
    <source>
        <dbReference type="ARBA" id="ARBA00012493"/>
    </source>
</evidence>
<dbReference type="PROSITE" id="PS50878">
    <property type="entry name" value="RT_POL"/>
    <property type="match status" value="1"/>
</dbReference>
<dbReference type="InterPro" id="IPR000123">
    <property type="entry name" value="Reverse_transcriptase_msDNA"/>
</dbReference>
<evidence type="ECO:0000259" key="10">
    <source>
        <dbReference type="PROSITE" id="PS50878"/>
    </source>
</evidence>
<sequence length="335" mass="38820">MNKLNILNEISNDIDVNIGEFFNFSSMAPTAYSTFQIRKKSGGTREISQPAQWLKSVQYAIIQKLLEQLPIHYTATAYQKGKGIKQNAEAHINKTFILKTDFENFFPSILQSDLELILKRNNIEINSFEYSVISRFLFKKKNDSNKLELCIGAPSSPMISNVVMFEIDSLLSEKCNELDISYTRYADDMTFSSDKYENVEFILEFLKQTILKVESPQLILNNKKTKIISKGRSQRVTGVILSNDGRVSIGRNKRRRARTLLHLLELDKVDDKSLVELYSIVSFMRNIEPEFYEILKEKYGYNLFKKLYKKFSLLVEKHTDQSTGMKLKFKGFNVD</sequence>
<dbReference type="EMBL" id="CP045503">
    <property type="protein sequence ID" value="QPG56497.1"/>
    <property type="molecule type" value="Genomic_DNA"/>
</dbReference>
<dbReference type="InterPro" id="IPR043502">
    <property type="entry name" value="DNA/RNA_pol_sf"/>
</dbReference>
<protein>
    <recommendedName>
        <fullName evidence="1">RNA-directed DNA polymerase</fullName>
        <ecNumber evidence="1">2.7.7.49</ecNumber>
    </recommendedName>
</protein>
<dbReference type="CDD" id="cd03487">
    <property type="entry name" value="RT_Bac_retron_II"/>
    <property type="match status" value="1"/>
</dbReference>
<keyword evidence="2" id="KW-0808">Transferase</keyword>
<evidence type="ECO:0000256" key="7">
    <source>
        <dbReference type="ARBA" id="ARBA00023118"/>
    </source>
</evidence>
<keyword evidence="4" id="KW-0479">Metal-binding</keyword>
<evidence type="ECO:0000256" key="4">
    <source>
        <dbReference type="ARBA" id="ARBA00022723"/>
    </source>
</evidence>
<dbReference type="PANTHER" id="PTHR34047">
    <property type="entry name" value="NUCLEAR INTRON MATURASE 1, MITOCHONDRIAL-RELATED"/>
    <property type="match status" value="1"/>
</dbReference>